<organism evidence="1 2">
    <name type="scientific">Fusarium oligoseptatum</name>
    <dbReference type="NCBI Taxonomy" id="2604345"/>
    <lineage>
        <taxon>Eukaryota</taxon>
        <taxon>Fungi</taxon>
        <taxon>Dikarya</taxon>
        <taxon>Ascomycota</taxon>
        <taxon>Pezizomycotina</taxon>
        <taxon>Sordariomycetes</taxon>
        <taxon>Hypocreomycetidae</taxon>
        <taxon>Hypocreales</taxon>
        <taxon>Nectriaceae</taxon>
        <taxon>Fusarium</taxon>
        <taxon>Fusarium solani species complex</taxon>
    </lineage>
</organism>
<dbReference type="Proteomes" id="UP000287144">
    <property type="component" value="Unassembled WGS sequence"/>
</dbReference>
<gene>
    <name evidence="1" type="ORF">CEP52_012774</name>
</gene>
<reference evidence="1 2" key="1">
    <citation type="submission" date="2017-06" db="EMBL/GenBank/DDBJ databases">
        <title>Comparative genomic analysis of Ambrosia Fusariam Clade fungi.</title>
        <authorList>
            <person name="Stajich J.E."/>
            <person name="Carrillo J."/>
            <person name="Kijimoto T."/>
            <person name="Eskalen A."/>
            <person name="O'Donnell K."/>
            <person name="Kasson M."/>
        </authorList>
    </citation>
    <scope>NUCLEOTIDE SEQUENCE [LARGE SCALE GENOMIC DNA]</scope>
    <source>
        <strain evidence="1 2">NRRL62579</strain>
    </source>
</reference>
<evidence type="ECO:0000313" key="2">
    <source>
        <dbReference type="Proteomes" id="UP000287144"/>
    </source>
</evidence>
<keyword evidence="2" id="KW-1185">Reference proteome</keyword>
<sequence>MPVPSKNTNVQAVGFPIGCSVMAKPDPKEAVGFPIGCNVMAKPGPKEAVGFPIGCAIILIKRKMGTGQPLV</sequence>
<comment type="caution">
    <text evidence="1">The sequence shown here is derived from an EMBL/GenBank/DDBJ whole genome shotgun (WGS) entry which is preliminary data.</text>
</comment>
<name>A0A428SWW5_9HYPO</name>
<dbReference type="AlphaFoldDB" id="A0A428SWW5"/>
<accession>A0A428SWW5</accession>
<proteinExistence type="predicted"/>
<dbReference type="EMBL" id="NKCK01000171">
    <property type="protein sequence ID" value="RSL94190.1"/>
    <property type="molecule type" value="Genomic_DNA"/>
</dbReference>
<evidence type="ECO:0000313" key="1">
    <source>
        <dbReference type="EMBL" id="RSL94190.1"/>
    </source>
</evidence>
<protein>
    <submittedName>
        <fullName evidence="1">Uncharacterized protein</fullName>
    </submittedName>
</protein>